<protein>
    <submittedName>
        <fullName evidence="3">Uncharacterized protein</fullName>
    </submittedName>
</protein>
<comment type="caution">
    <text evidence="3">The sequence shown here is derived from an EMBL/GenBank/DDBJ whole genome shotgun (WGS) entry which is preliminary data.</text>
</comment>
<evidence type="ECO:0000313" key="2">
    <source>
        <dbReference type="EMBL" id="OYR88935.1"/>
    </source>
</evidence>
<evidence type="ECO:0000313" key="3">
    <source>
        <dbReference type="EMBL" id="OYR93027.1"/>
    </source>
</evidence>
<dbReference type="Proteomes" id="UP000216316">
    <property type="component" value="Unassembled WGS sequence"/>
</dbReference>
<gene>
    <name evidence="2" type="ORF">CBF53_01090</name>
    <name evidence="3" type="ORF">CBF70_02165</name>
</gene>
<reference evidence="2" key="2">
    <citation type="submission" date="2017-05" db="EMBL/GenBank/DDBJ databases">
        <authorList>
            <person name="Lin X.B."/>
            <person name="Stothard P."/>
            <person name="Tasseva G."/>
            <person name="Walter J."/>
        </authorList>
    </citation>
    <scope>NUCLEOTIDE SEQUENCE</scope>
    <source>
        <strain evidence="2">609u</strain>
    </source>
</reference>
<dbReference type="Proteomes" id="UP000215828">
    <property type="component" value="Unassembled WGS sequence"/>
</dbReference>
<keyword evidence="1" id="KW-0812">Transmembrane</keyword>
<accession>A0A256LK92</accession>
<reference evidence="4 5" key="3">
    <citation type="submission" date="2017-09" db="EMBL/GenBank/DDBJ databases">
        <title>Tripartite evolution among Lactobacillus johnsonii, Lactobacillus taiwanensis, Lactobacillus reuteri and their rodent host.</title>
        <authorList>
            <person name="Wang T."/>
            <person name="Knowles S."/>
            <person name="Cheng C."/>
        </authorList>
    </citation>
    <scope>NUCLEOTIDE SEQUENCE [LARGE SCALE GENOMIC DNA]</scope>
    <source>
        <strain evidence="3 4">609q</strain>
        <strain evidence="2 5">609u</strain>
    </source>
</reference>
<name>A0A256LK92_9LACO</name>
<organism evidence="3 4">
    <name type="scientific">Lactobacillus taiwanensis</name>
    <dbReference type="NCBI Taxonomy" id="508451"/>
    <lineage>
        <taxon>Bacteria</taxon>
        <taxon>Bacillati</taxon>
        <taxon>Bacillota</taxon>
        <taxon>Bacilli</taxon>
        <taxon>Lactobacillales</taxon>
        <taxon>Lactobacillaceae</taxon>
        <taxon>Lactobacillus</taxon>
    </lineage>
</organism>
<evidence type="ECO:0000313" key="4">
    <source>
        <dbReference type="Proteomes" id="UP000215828"/>
    </source>
</evidence>
<reference evidence="3 4" key="1">
    <citation type="submission" date="2017-04" db="EMBL/GenBank/DDBJ databases">
        <authorList>
            <person name="Afonso C.L."/>
            <person name="Miller P.J."/>
            <person name="Scott M.A."/>
            <person name="Spackman E."/>
            <person name="Goraichik I."/>
            <person name="Dimitrov K.M."/>
            <person name="Suarez D.L."/>
            <person name="Swayne D.E."/>
        </authorList>
    </citation>
    <scope>NUCLEOTIDE SEQUENCE [LARGE SCALE GENOMIC DNA]</scope>
    <source>
        <strain evidence="3 4">609q</strain>
    </source>
</reference>
<keyword evidence="1" id="KW-0472">Membrane</keyword>
<sequence>MARYKHASKSYSLKKENSWLKYLVAFLLLLNVGQVVYTFVQAPNQSQISKYEKIIHKKDSKIHDLESEIKFNKSQYKKLGLESQYGYGE</sequence>
<evidence type="ECO:0000313" key="5">
    <source>
        <dbReference type="Proteomes" id="UP000216316"/>
    </source>
</evidence>
<feature type="transmembrane region" description="Helical" evidence="1">
    <location>
        <begin position="20"/>
        <end position="40"/>
    </location>
</feature>
<keyword evidence="1" id="KW-1133">Transmembrane helix</keyword>
<keyword evidence="5" id="KW-1185">Reference proteome</keyword>
<dbReference type="EMBL" id="NGNX01000005">
    <property type="protein sequence ID" value="OYR93027.1"/>
    <property type="molecule type" value="Genomic_DNA"/>
</dbReference>
<proteinExistence type="predicted"/>
<evidence type="ECO:0000256" key="1">
    <source>
        <dbReference type="SAM" id="Phobius"/>
    </source>
</evidence>
<dbReference type="RefSeq" id="WP_094495876.1">
    <property type="nucleotide sequence ID" value="NZ_NGNV01000003.1"/>
</dbReference>
<dbReference type="AlphaFoldDB" id="A0A256LK92"/>
<dbReference type="EMBL" id="NGNV01000003">
    <property type="protein sequence ID" value="OYR88935.1"/>
    <property type="molecule type" value="Genomic_DNA"/>
</dbReference>